<evidence type="ECO:0000313" key="4">
    <source>
        <dbReference type="EMBL" id="KAB8287899.1"/>
    </source>
</evidence>
<name>A0A5N6JPV1_MONLA</name>
<dbReference type="InterPro" id="IPR050266">
    <property type="entry name" value="AB_hydrolase_sf"/>
</dbReference>
<sequence length="551" mass="62020">MPLVKIFLLVAILIALVRSTTLPLSTPDDSAPGGLAFLYPYPVHFYHFTSQQQNLTMAYMDAPPSNSSSYTDTVVLLHGKMFCGATWNTTAHALSSIGYRVIIPDQIGFCKSSKTLHYQFSLHQLATNTNSLLNYLNITSAIIMGHSMGGMISARYALTFPSQTSRLILVAPLGLEDWQALGVPYQRPDLTFITELATTYTSIQTYENSTYYGGRWLPAYDTWVNMLLELYNGPCGRVFAWNMALVTDAIFTEPVIYQLSGLQMRSLLLVGDLDNTAIGKAWAPEDVKLLLGHYEVLGKEVVERIPGMTLVEFEGLGHAPHIQDFDVFWGAVEGWLRGRNFSKRVICPTHSVIMSTLGMRPIKVLKKEASESASHTFRPFRYWEEPLVPERVPKTQPWKQQAKTLRDVKGKVVSRTSIVGQEDEQNEEEKETKPTYGLRDTSRALPPGTLTGPLGESLAPRTASQRAKTQGKPERHSPKPPQENPTKKEPPSPDYLRFWTWKWSGPHPISLIPIPPPINDTLRDPRIEFRYLCAHQLPTRVFPKNVTRYSE</sequence>
<dbReference type="PRINTS" id="PR00111">
    <property type="entry name" value="ABHYDROLASE"/>
</dbReference>
<dbReference type="InterPro" id="IPR029058">
    <property type="entry name" value="AB_hydrolase_fold"/>
</dbReference>
<dbReference type="Proteomes" id="UP000326757">
    <property type="component" value="Unassembled WGS sequence"/>
</dbReference>
<evidence type="ECO:0000259" key="3">
    <source>
        <dbReference type="Pfam" id="PF00561"/>
    </source>
</evidence>
<dbReference type="GO" id="GO:0047372">
    <property type="term" value="F:monoacylglycerol lipase activity"/>
    <property type="evidence" value="ECO:0007669"/>
    <property type="project" value="TreeGrafter"/>
</dbReference>
<dbReference type="Pfam" id="PF00561">
    <property type="entry name" value="Abhydrolase_1"/>
    <property type="match status" value="1"/>
</dbReference>
<protein>
    <recommendedName>
        <fullName evidence="3">AB hydrolase-1 domain-containing protein</fullName>
    </recommendedName>
</protein>
<comment type="caution">
    <text evidence="4">The sequence shown here is derived from an EMBL/GenBank/DDBJ whole genome shotgun (WGS) entry which is preliminary data.</text>
</comment>
<evidence type="ECO:0000256" key="2">
    <source>
        <dbReference type="SAM" id="SignalP"/>
    </source>
</evidence>
<dbReference type="GO" id="GO:0046464">
    <property type="term" value="P:acylglycerol catabolic process"/>
    <property type="evidence" value="ECO:0007669"/>
    <property type="project" value="TreeGrafter"/>
</dbReference>
<feature type="domain" description="AB hydrolase-1" evidence="3">
    <location>
        <begin position="73"/>
        <end position="181"/>
    </location>
</feature>
<dbReference type="InterPro" id="IPR000073">
    <property type="entry name" value="AB_hydrolase_1"/>
</dbReference>
<feature type="chain" id="PRO_5024900431" description="AB hydrolase-1 domain-containing protein" evidence="2">
    <location>
        <begin position="20"/>
        <end position="551"/>
    </location>
</feature>
<keyword evidence="2" id="KW-0732">Signal</keyword>
<dbReference type="AlphaFoldDB" id="A0A5N6JPV1"/>
<dbReference type="PANTHER" id="PTHR43798">
    <property type="entry name" value="MONOACYLGLYCEROL LIPASE"/>
    <property type="match status" value="1"/>
</dbReference>
<evidence type="ECO:0000256" key="1">
    <source>
        <dbReference type="SAM" id="MobiDB-lite"/>
    </source>
</evidence>
<feature type="region of interest" description="Disordered" evidence="1">
    <location>
        <begin position="394"/>
        <end position="492"/>
    </location>
</feature>
<dbReference type="PANTHER" id="PTHR43798:SF33">
    <property type="entry name" value="HYDROLASE, PUTATIVE (AFU_ORTHOLOGUE AFUA_2G14860)-RELATED"/>
    <property type="match status" value="1"/>
</dbReference>
<dbReference type="EMBL" id="VIGI01000027">
    <property type="protein sequence ID" value="KAB8287899.1"/>
    <property type="molecule type" value="Genomic_DNA"/>
</dbReference>
<evidence type="ECO:0000313" key="5">
    <source>
        <dbReference type="Proteomes" id="UP000326757"/>
    </source>
</evidence>
<gene>
    <name evidence="4" type="ORF">EYC80_010257</name>
</gene>
<proteinExistence type="predicted"/>
<dbReference type="GO" id="GO:0016020">
    <property type="term" value="C:membrane"/>
    <property type="evidence" value="ECO:0007669"/>
    <property type="project" value="TreeGrafter"/>
</dbReference>
<keyword evidence="5" id="KW-1185">Reference proteome</keyword>
<reference evidence="4 5" key="1">
    <citation type="submission" date="2019-06" db="EMBL/GenBank/DDBJ databases">
        <title>Genome Sequence of the Brown Rot Fungal Pathogen Monilinia laxa.</title>
        <authorList>
            <person name="De Miccolis Angelini R.M."/>
            <person name="Landi L."/>
            <person name="Abate D."/>
            <person name="Pollastro S."/>
            <person name="Romanazzi G."/>
            <person name="Faretra F."/>
        </authorList>
    </citation>
    <scope>NUCLEOTIDE SEQUENCE [LARGE SCALE GENOMIC DNA]</scope>
    <source>
        <strain evidence="4 5">Mlax316</strain>
    </source>
</reference>
<feature type="signal peptide" evidence="2">
    <location>
        <begin position="1"/>
        <end position="19"/>
    </location>
</feature>
<organism evidence="4 5">
    <name type="scientific">Monilinia laxa</name>
    <name type="common">Brown rot fungus</name>
    <name type="synonym">Sclerotinia laxa</name>
    <dbReference type="NCBI Taxonomy" id="61186"/>
    <lineage>
        <taxon>Eukaryota</taxon>
        <taxon>Fungi</taxon>
        <taxon>Dikarya</taxon>
        <taxon>Ascomycota</taxon>
        <taxon>Pezizomycotina</taxon>
        <taxon>Leotiomycetes</taxon>
        <taxon>Helotiales</taxon>
        <taxon>Sclerotiniaceae</taxon>
        <taxon>Monilinia</taxon>
    </lineage>
</organism>
<dbReference type="OrthoDB" id="10249433at2759"/>
<accession>A0A5N6JPV1</accession>
<dbReference type="Gene3D" id="3.40.50.1820">
    <property type="entry name" value="alpha/beta hydrolase"/>
    <property type="match status" value="1"/>
</dbReference>
<dbReference type="SUPFAM" id="SSF53474">
    <property type="entry name" value="alpha/beta-Hydrolases"/>
    <property type="match status" value="1"/>
</dbReference>